<evidence type="ECO:0000313" key="2">
    <source>
        <dbReference type="EMBL" id="QNE78278.1"/>
    </source>
</evidence>
<proteinExistence type="predicted"/>
<sequence length="327" mass="35684">MSPPPPPLGRRRKGGRPDHPFDPALDDSELIGVRGRFEQGRWAGVRTLLAATGTDWDRRGHRVVALAAAPSAHGWAEDWLLAEPDSTDAATLLACAEVARALHPKASAGAPGRAREACLAAARLDPADPTPWLALLMLDGARGSQGECGAREEAARHFEEIRARHPEHHQAHHLMTAQLAESHPESGQDPLHEVYDFAAWASEQAPADSPLAVLPVVAHAERYRVLVAAGSESADPVASGHWSGRRARQVMKAAFDWWLEWEREDHPRHRADLNFLAHAKVCEGRQAEAAALFHRIGPHLTAAPWSYSGRDPYPEFLAARRFALGAP</sequence>
<feature type="region of interest" description="Disordered" evidence="1">
    <location>
        <begin position="1"/>
        <end position="27"/>
    </location>
</feature>
<dbReference type="RefSeq" id="WP_185301731.1">
    <property type="nucleotide sequence ID" value="NZ_CP045702.1"/>
</dbReference>
<evidence type="ECO:0008006" key="4">
    <source>
        <dbReference type="Google" id="ProtNLM"/>
    </source>
</evidence>
<dbReference type="KEGG" id="sfiy:F0344_30010"/>
<reference evidence="3" key="1">
    <citation type="submission" date="2019-10" db="EMBL/GenBank/DDBJ databases">
        <title>Antimicrobial potential of Antarctic Bacteria.</title>
        <authorList>
            <person name="Benaud N."/>
            <person name="Edwards R.J."/>
            <person name="Ferrari B.C."/>
        </authorList>
    </citation>
    <scope>NUCLEOTIDE SEQUENCE [LARGE SCALE GENOMIC DNA]</scope>
    <source>
        <strain evidence="3">NBSH44</strain>
    </source>
</reference>
<dbReference type="EMBL" id="CP045702">
    <property type="protein sequence ID" value="QNE78278.1"/>
    <property type="molecule type" value="Genomic_DNA"/>
</dbReference>
<name>A0A7G7BSG3_9ACTN</name>
<gene>
    <name evidence="2" type="ORF">F0344_30010</name>
</gene>
<evidence type="ECO:0000256" key="1">
    <source>
        <dbReference type="SAM" id="MobiDB-lite"/>
    </source>
</evidence>
<dbReference type="AlphaFoldDB" id="A0A7G7BSG3"/>
<keyword evidence="3" id="KW-1185">Reference proteome</keyword>
<evidence type="ECO:0000313" key="3">
    <source>
        <dbReference type="Proteomes" id="UP000515307"/>
    </source>
</evidence>
<accession>A0A7G7BSG3</accession>
<protein>
    <recommendedName>
        <fullName evidence="4">DUF4034 domain-containing protein</fullName>
    </recommendedName>
</protein>
<organism evidence="2 3">
    <name type="scientific">Streptomyces finlayi</name>
    <dbReference type="NCBI Taxonomy" id="67296"/>
    <lineage>
        <taxon>Bacteria</taxon>
        <taxon>Bacillati</taxon>
        <taxon>Actinomycetota</taxon>
        <taxon>Actinomycetes</taxon>
        <taxon>Kitasatosporales</taxon>
        <taxon>Streptomycetaceae</taxon>
        <taxon>Streptomyces</taxon>
    </lineage>
</organism>
<dbReference type="Proteomes" id="UP000515307">
    <property type="component" value="Chromosome"/>
</dbReference>